<keyword evidence="2 5" id="KW-0812">Transmembrane</keyword>
<evidence type="ECO:0000256" key="1">
    <source>
        <dbReference type="ARBA" id="ARBA00004141"/>
    </source>
</evidence>
<dbReference type="eggNOG" id="COG3296">
    <property type="taxonomic scope" value="Bacteria"/>
</dbReference>
<feature type="transmembrane region" description="Helical" evidence="5">
    <location>
        <begin position="68"/>
        <end position="88"/>
    </location>
</feature>
<organism evidence="6 7">
    <name type="scientific">Microbacterium oleivorans</name>
    <dbReference type="NCBI Taxonomy" id="273677"/>
    <lineage>
        <taxon>Bacteria</taxon>
        <taxon>Bacillati</taxon>
        <taxon>Actinomycetota</taxon>
        <taxon>Actinomycetes</taxon>
        <taxon>Micrococcales</taxon>
        <taxon>Microbacteriaceae</taxon>
        <taxon>Microbacterium</taxon>
    </lineage>
</organism>
<proteinExistence type="predicted"/>
<accession>A0A031FYG2</accession>
<protein>
    <recommendedName>
        <fullName evidence="8">DUF4870 domain-containing protein</fullName>
    </recommendedName>
</protein>
<gene>
    <name evidence="6" type="ORF">BW34_00748</name>
</gene>
<dbReference type="Pfam" id="PF09685">
    <property type="entry name" value="MamF_MmsF"/>
    <property type="match status" value="1"/>
</dbReference>
<evidence type="ECO:0000256" key="3">
    <source>
        <dbReference type="ARBA" id="ARBA00022989"/>
    </source>
</evidence>
<keyword evidence="3 5" id="KW-1133">Transmembrane helix</keyword>
<feature type="transmembrane region" description="Helical" evidence="5">
    <location>
        <begin position="32"/>
        <end position="56"/>
    </location>
</feature>
<sequence length="131" mass="14412">MSLYADAMTMPPRPPQHPYPTVQPMNPQDEKMWATLTHVSGILFYFLGPLVIYLVLRERGPFIRAHSATALNFQLTVLIAALVCIPLSFFGIGILLLIGVGIYALIIEIVAAVKASQGQWYTAPLSIPFVS</sequence>
<dbReference type="PATRIC" id="fig|273677.3.peg.733"/>
<evidence type="ECO:0000313" key="6">
    <source>
        <dbReference type="EMBL" id="EZP29231.1"/>
    </source>
</evidence>
<evidence type="ECO:0000256" key="2">
    <source>
        <dbReference type="ARBA" id="ARBA00022692"/>
    </source>
</evidence>
<keyword evidence="7" id="KW-1185">Reference proteome</keyword>
<name>A0A031FYG2_9MICO</name>
<keyword evidence="4 5" id="KW-0472">Membrane</keyword>
<dbReference type="Proteomes" id="UP000024001">
    <property type="component" value="Unassembled WGS sequence"/>
</dbReference>
<reference evidence="6 7" key="1">
    <citation type="submission" date="2014-03" db="EMBL/GenBank/DDBJ databases">
        <title>Draft Genome Sequences of 13 Willow Endophytes.</title>
        <authorList>
            <person name="Gan H.Y."/>
            <person name="Gan H.M."/>
            <person name="Savka M.A."/>
            <person name="Hudson A.O."/>
        </authorList>
    </citation>
    <scope>NUCLEOTIDE SEQUENCE [LARGE SCALE GENOMIC DNA]</scope>
    <source>
        <strain evidence="6 7">RIT293</strain>
    </source>
</reference>
<dbReference type="InterPro" id="IPR019109">
    <property type="entry name" value="MamF_MmsF"/>
</dbReference>
<feature type="transmembrane region" description="Helical" evidence="5">
    <location>
        <begin position="94"/>
        <end position="113"/>
    </location>
</feature>
<evidence type="ECO:0000256" key="5">
    <source>
        <dbReference type="SAM" id="Phobius"/>
    </source>
</evidence>
<evidence type="ECO:0000313" key="7">
    <source>
        <dbReference type="Proteomes" id="UP000024001"/>
    </source>
</evidence>
<dbReference type="AlphaFoldDB" id="A0A031FYG2"/>
<dbReference type="EMBL" id="JFYO01000002">
    <property type="protein sequence ID" value="EZP29231.1"/>
    <property type="molecule type" value="Genomic_DNA"/>
</dbReference>
<evidence type="ECO:0000256" key="4">
    <source>
        <dbReference type="ARBA" id="ARBA00023136"/>
    </source>
</evidence>
<comment type="subcellular location">
    <subcellularLocation>
        <location evidence="1">Membrane</location>
        <topology evidence="1">Multi-pass membrane protein</topology>
    </subcellularLocation>
</comment>
<evidence type="ECO:0008006" key="8">
    <source>
        <dbReference type="Google" id="ProtNLM"/>
    </source>
</evidence>
<comment type="caution">
    <text evidence="6">The sequence shown here is derived from an EMBL/GenBank/DDBJ whole genome shotgun (WGS) entry which is preliminary data.</text>
</comment>